<accession>A0ACB8H3L8</accession>
<gene>
    <name evidence="1" type="ORF">JR316_0004345</name>
</gene>
<keyword evidence="2" id="KW-1185">Reference proteome</keyword>
<name>A0ACB8H3L8_PSICU</name>
<comment type="caution">
    <text evidence="1">The sequence shown here is derived from an EMBL/GenBank/DDBJ whole genome shotgun (WGS) entry which is preliminary data.</text>
</comment>
<proteinExistence type="predicted"/>
<evidence type="ECO:0000313" key="2">
    <source>
        <dbReference type="Proteomes" id="UP000664032"/>
    </source>
</evidence>
<dbReference type="Proteomes" id="UP000664032">
    <property type="component" value="Unassembled WGS sequence"/>
</dbReference>
<evidence type="ECO:0000313" key="1">
    <source>
        <dbReference type="EMBL" id="KAH9482247.1"/>
    </source>
</evidence>
<organism evidence="1 2">
    <name type="scientific">Psilocybe cubensis</name>
    <name type="common">Psychedelic mushroom</name>
    <name type="synonym">Stropharia cubensis</name>
    <dbReference type="NCBI Taxonomy" id="181762"/>
    <lineage>
        <taxon>Eukaryota</taxon>
        <taxon>Fungi</taxon>
        <taxon>Dikarya</taxon>
        <taxon>Basidiomycota</taxon>
        <taxon>Agaricomycotina</taxon>
        <taxon>Agaricomycetes</taxon>
        <taxon>Agaricomycetidae</taxon>
        <taxon>Agaricales</taxon>
        <taxon>Agaricineae</taxon>
        <taxon>Strophariaceae</taxon>
        <taxon>Psilocybe</taxon>
    </lineage>
</organism>
<dbReference type="EMBL" id="JAFIQS020000004">
    <property type="protein sequence ID" value="KAH9482247.1"/>
    <property type="molecule type" value="Genomic_DNA"/>
</dbReference>
<sequence>MPTLIPRVFPLSSPDPLCAVSTKQRRAVLDTTSSTSESALLTLSSSVPILGLPPPEESSVKFTLTITAVGVTSANTAGSTRSTSSTLGSTASRTSGSTARSTSGSTESSTLGSTASSTSGSTEINPNQLVEQHAKPSKIIPIAVGIAVPAVLGLLVILLVYCRRRKRQLTGNDSRIANPYTESVTQPQPPKALKAPLPPPPPAPPPPPISQPLDPFETAQRYIYVLEGQIETMRREVAALATTTNAAPSQAGLTTPEPSTIGKPERVESLPKYEPV</sequence>
<reference evidence="1" key="1">
    <citation type="submission" date="2021-10" db="EMBL/GenBank/DDBJ databases">
        <title>Psilocybe cubensis genome.</title>
        <authorList>
            <person name="Mckernan K.J."/>
            <person name="Crawford S."/>
            <person name="Trippe A."/>
            <person name="Kane L.T."/>
            <person name="Mclaughlin S."/>
        </authorList>
    </citation>
    <scope>NUCLEOTIDE SEQUENCE</scope>
    <source>
        <strain evidence="1">MGC-MH-2018</strain>
    </source>
</reference>
<protein>
    <submittedName>
        <fullName evidence="1">Uncharacterized protein</fullName>
    </submittedName>
</protein>